<dbReference type="eggNOG" id="arCOG03825">
    <property type="taxonomic scope" value="Archaea"/>
</dbReference>
<keyword evidence="1" id="KW-0812">Transmembrane</keyword>
<feature type="transmembrane region" description="Helical" evidence="1">
    <location>
        <begin position="6"/>
        <end position="25"/>
    </location>
</feature>
<name>D1YX06_METPS</name>
<proteinExistence type="predicted"/>
<dbReference type="EMBL" id="AP011532">
    <property type="protein sequence ID" value="BAI60978.1"/>
    <property type="molecule type" value="Genomic_DNA"/>
</dbReference>
<evidence type="ECO:0000259" key="2">
    <source>
        <dbReference type="Pfam" id="PF13349"/>
    </source>
</evidence>
<dbReference type="PROSITE" id="PS51257">
    <property type="entry name" value="PROKAR_LIPOPROTEIN"/>
    <property type="match status" value="1"/>
</dbReference>
<evidence type="ECO:0000313" key="3">
    <source>
        <dbReference type="EMBL" id="BAI60978.1"/>
    </source>
</evidence>
<keyword evidence="4" id="KW-1185">Reference proteome</keyword>
<evidence type="ECO:0000256" key="1">
    <source>
        <dbReference type="SAM" id="Phobius"/>
    </source>
</evidence>
<gene>
    <name evidence="3" type="ordered locus">MCP_0906</name>
</gene>
<reference evidence="3 4" key="2">
    <citation type="journal article" date="2008" name="Int. J. Syst. Evol. Microbiol.">
        <title>Methanocella paludicola gen. nov., sp. nov., a methane-producing archaeon, the first isolate of the lineage 'Rice Cluster I', and proposal of the new archaeal order Methanocellales ord. nov.</title>
        <authorList>
            <person name="Sakai S."/>
            <person name="Imachi H."/>
            <person name="Hanada S."/>
            <person name="Ohashi A."/>
            <person name="Harada H."/>
            <person name="Kamagata Y."/>
        </authorList>
    </citation>
    <scope>NUCLEOTIDE SEQUENCE [LARGE SCALE GENOMIC DNA]</scope>
    <source>
        <strain evidence="4">DSM 17711 / JCM 13418 / NBRC 101707 / SANAE</strain>
    </source>
</reference>
<dbReference type="Proteomes" id="UP000001882">
    <property type="component" value="Chromosome"/>
</dbReference>
<dbReference type="RefSeq" id="WP_012899657.1">
    <property type="nucleotide sequence ID" value="NC_013665.1"/>
</dbReference>
<keyword evidence="1" id="KW-1133">Transmembrane helix</keyword>
<feature type="domain" description="DUF4097" evidence="2">
    <location>
        <begin position="128"/>
        <end position="241"/>
    </location>
</feature>
<keyword evidence="1" id="KW-0472">Membrane</keyword>
<dbReference type="GeneID" id="8683001"/>
<reference evidence="4" key="3">
    <citation type="journal article" date="2011" name="PLoS ONE">
        <title>Genome sequence of a mesophilic hydrogenotrophic methanogen Methanocella paludicola, the first cultivated representative of the order Methanocellales.</title>
        <authorList>
            <person name="Sakai S."/>
            <person name="Takaki Y."/>
            <person name="Shimamura S."/>
            <person name="Sekine M."/>
            <person name="Tajima T."/>
            <person name="Kosugi H."/>
            <person name="Ichikawa N."/>
            <person name="Tasumi E."/>
            <person name="Hiraki A.T."/>
            <person name="Shimizu A."/>
            <person name="Kato Y."/>
            <person name="Nishiko R."/>
            <person name="Mori K."/>
            <person name="Fujita N."/>
            <person name="Imachi H."/>
            <person name="Takai K."/>
        </authorList>
    </citation>
    <scope>NUCLEOTIDE SEQUENCE [LARGE SCALE GENOMIC DNA]</scope>
    <source>
        <strain evidence="4">DSM 17711 / JCM 13418 / NBRC 101707 / SANAE</strain>
    </source>
</reference>
<dbReference type="Pfam" id="PF13349">
    <property type="entry name" value="DUF4097"/>
    <property type="match status" value="1"/>
</dbReference>
<dbReference type="STRING" id="304371.MCP_0906"/>
<protein>
    <recommendedName>
        <fullName evidence="2">DUF4097 domain-containing protein</fullName>
    </recommendedName>
</protein>
<organism evidence="3 4">
    <name type="scientific">Methanocella paludicola (strain DSM 17711 / JCM 13418 / NBRC 101707 / SANAE)</name>
    <dbReference type="NCBI Taxonomy" id="304371"/>
    <lineage>
        <taxon>Archaea</taxon>
        <taxon>Methanobacteriati</taxon>
        <taxon>Methanobacteriota</taxon>
        <taxon>Stenosarchaea group</taxon>
        <taxon>Methanomicrobia</taxon>
        <taxon>Methanocellales</taxon>
        <taxon>Methanocellaceae</taxon>
        <taxon>Methanocella</taxon>
    </lineage>
</organism>
<dbReference type="InParanoid" id="D1YX06"/>
<evidence type="ECO:0000313" key="4">
    <source>
        <dbReference type="Proteomes" id="UP000001882"/>
    </source>
</evidence>
<dbReference type="InterPro" id="IPR025164">
    <property type="entry name" value="Toastrack_DUF4097"/>
</dbReference>
<sequence length="244" mass="25881">MNTSKIITGGIVAIAILAVLLMSGCTSMNTIVEHRQDKTVHGAAENIDLTVTTFNGNIEIQESTEYDVEVTYNITAPEGHLQHVTTGTNGSRDGNTLKLTAEAKLSDPNEKLPINHGCDILVKVPKNSSYNLNLMTSNGNVKVTQLNGNKMIIATSNGNVDAAAGNYSAIDAATSNGNINVKLLSDTQFFVDASTSNGRITHNSIQMQADKESQTSLIGSTASGRGNLHMVLQTSNGNIDLSYI</sequence>
<accession>D1YX06</accession>
<reference evidence="3 4" key="1">
    <citation type="journal article" date="2007" name="Appl. Environ. Microbiol.">
        <title>Isolation of key methanogens for global methane emission from rice paddy fields: a novel isolate affiliated with the clone cluster rice cluster I.</title>
        <authorList>
            <person name="Sakai S."/>
            <person name="Imachi H."/>
            <person name="Sekiguchi Y."/>
            <person name="Ohashi A."/>
            <person name="Harada H."/>
            <person name="Kamagata Y."/>
        </authorList>
    </citation>
    <scope>NUCLEOTIDE SEQUENCE [LARGE SCALE GENOMIC DNA]</scope>
    <source>
        <strain evidence="4">DSM 17711 / JCM 13418 / NBRC 101707 / SANAE</strain>
    </source>
</reference>
<dbReference type="KEGG" id="mpd:MCP_0906"/>
<dbReference type="AlphaFoldDB" id="D1YX06"/>